<dbReference type="GO" id="GO:0016788">
    <property type="term" value="F:hydrolase activity, acting on ester bonds"/>
    <property type="evidence" value="ECO:0007669"/>
    <property type="project" value="UniProtKB-ARBA"/>
</dbReference>
<dbReference type="RefSeq" id="WP_162615266.1">
    <property type="nucleotide sequence ID" value="NZ_PQSP01000002.1"/>
</dbReference>
<accession>A0A433SF11</accession>
<dbReference type="Gene3D" id="3.40.50.1110">
    <property type="entry name" value="SGNH hydrolase"/>
    <property type="match status" value="1"/>
</dbReference>
<feature type="compositionally biased region" description="Pro residues" evidence="1">
    <location>
        <begin position="394"/>
        <end position="412"/>
    </location>
</feature>
<dbReference type="Pfam" id="PF04311">
    <property type="entry name" value="DUF459"/>
    <property type="match status" value="1"/>
</dbReference>
<keyword evidence="3" id="KW-1185">Reference proteome</keyword>
<protein>
    <submittedName>
        <fullName evidence="2">Uncharacterized protein</fullName>
    </submittedName>
</protein>
<reference evidence="2 3" key="1">
    <citation type="submission" date="2018-01" db="EMBL/GenBank/DDBJ databases">
        <title>Saezia sanguinis gen. nov., sp. nov., in the order Burkholderiales isolated from human blood.</title>
        <authorList>
            <person name="Medina-Pascual M.J."/>
            <person name="Valdezate S."/>
            <person name="Monzon S."/>
            <person name="Cuesta I."/>
            <person name="Carrasco G."/>
            <person name="Villalon P."/>
            <person name="Saez-Nieto J.A."/>
        </authorList>
    </citation>
    <scope>NUCLEOTIDE SEQUENCE [LARGE SCALE GENOMIC DNA]</scope>
    <source>
        <strain evidence="2 3">CNM695-12</strain>
    </source>
</reference>
<gene>
    <name evidence="2" type="ORF">CUZ56_01275</name>
</gene>
<evidence type="ECO:0000313" key="3">
    <source>
        <dbReference type="Proteomes" id="UP000286947"/>
    </source>
</evidence>
<feature type="compositionally biased region" description="Pro residues" evidence="1">
    <location>
        <begin position="464"/>
        <end position="473"/>
    </location>
</feature>
<dbReference type="EMBL" id="PQSP01000002">
    <property type="protein sequence ID" value="RUS67331.1"/>
    <property type="molecule type" value="Genomic_DNA"/>
</dbReference>
<dbReference type="Proteomes" id="UP000286947">
    <property type="component" value="Unassembled WGS sequence"/>
</dbReference>
<evidence type="ECO:0000256" key="1">
    <source>
        <dbReference type="SAM" id="MobiDB-lite"/>
    </source>
</evidence>
<dbReference type="InterPro" id="IPR036514">
    <property type="entry name" value="SGNH_hydro_sf"/>
</dbReference>
<organism evidence="2 3">
    <name type="scientific">Saezia sanguinis</name>
    <dbReference type="NCBI Taxonomy" id="1965230"/>
    <lineage>
        <taxon>Bacteria</taxon>
        <taxon>Pseudomonadati</taxon>
        <taxon>Pseudomonadota</taxon>
        <taxon>Betaproteobacteria</taxon>
        <taxon>Burkholderiales</taxon>
        <taxon>Saeziaceae</taxon>
        <taxon>Saezia</taxon>
    </lineage>
</organism>
<name>A0A433SF11_9BURK</name>
<feature type="compositionally biased region" description="Polar residues" evidence="1">
    <location>
        <begin position="439"/>
        <end position="456"/>
    </location>
</feature>
<dbReference type="AlphaFoldDB" id="A0A433SF11"/>
<sequence>MSKQRQPLLRNNCRQLLWVVLGFVLCISLLEAKGLVVWAQRLEVGPLQQGILRLVEAVDRSWSAVAAPVTEFRPQALGFLTKHGWSDMPVDTQDNVSSIIGGATRQDGEPSVVPGGSDGDGGDTPPSSAQPEGGEATGQPDGTGILVPPGYAGGTAEQIQQGWLPAIQPAGDMKLPQLPQAQTEKPRYVVLAGDSMMAVGLGAQLQRDLAAYRNSVVTVKAFRSATGLARPDVFDWQKEYPLMVGSNVKPAVVIVAIGANDTQNLEVNRKVLTLGSTEWRDVYASRLTDYLNMLTRDGAVVLWIKLPPMRPNKYNQNINVVNEVAYSVVSQNPRAIWWDVSDRFTDANGKFQEFATVQGARRPIRIRQADGIHLSDEGAKLLTGDIVTWLNPAPLQPPKPPELPPEPLPEPAPEQDLPAEPLSGSVEVPSAGAPVVSANPVTPATPAQEQIAQPQSEPVEIMPPAQPPQPAGE</sequence>
<proteinExistence type="predicted"/>
<feature type="region of interest" description="Disordered" evidence="1">
    <location>
        <begin position="100"/>
        <end position="151"/>
    </location>
</feature>
<comment type="caution">
    <text evidence="2">The sequence shown here is derived from an EMBL/GenBank/DDBJ whole genome shotgun (WGS) entry which is preliminary data.</text>
</comment>
<feature type="region of interest" description="Disordered" evidence="1">
    <location>
        <begin position="392"/>
        <end position="473"/>
    </location>
</feature>
<dbReference type="SUPFAM" id="SSF52266">
    <property type="entry name" value="SGNH hydrolase"/>
    <property type="match status" value="1"/>
</dbReference>
<dbReference type="InterPro" id="IPR007407">
    <property type="entry name" value="DUF459"/>
</dbReference>
<evidence type="ECO:0000313" key="2">
    <source>
        <dbReference type="EMBL" id="RUS67331.1"/>
    </source>
</evidence>